<sequence length="218" mass="24223">MNIVAPMSEIQPEYAELIQVSFSGGLPSELADLRSLREDFQFAQHCANAYLHLDLVKMNDESRNVVSRALWVSAAIAYRRGFTTGKAQLVPQGNRLKIPQSWFDALKPEGRVAHDEILEIANKQIAHHTGKHENYNVVALLMPPPNPRALAGVGVISMGLAVPGNERIQHLGELCQSLINGIDRRIEDLTNEFESFVKAQNLDDLYDDPAKVNTKDDA</sequence>
<gene>
    <name evidence="1" type="ORF">AWB85_20270</name>
</gene>
<name>A0A179VC13_9MYCO</name>
<protein>
    <submittedName>
        <fullName evidence="1">Uncharacterized protein</fullName>
    </submittedName>
</protein>
<comment type="caution">
    <text evidence="1">The sequence shown here is derived from an EMBL/GenBank/DDBJ whole genome shotgun (WGS) entry which is preliminary data.</text>
</comment>
<evidence type="ECO:0000313" key="2">
    <source>
        <dbReference type="Proteomes" id="UP000186919"/>
    </source>
</evidence>
<evidence type="ECO:0000313" key="1">
    <source>
        <dbReference type="EMBL" id="OAT69430.1"/>
    </source>
</evidence>
<dbReference type="Proteomes" id="UP000186919">
    <property type="component" value="Unassembled WGS sequence"/>
</dbReference>
<dbReference type="EMBL" id="LQYE01000005">
    <property type="protein sequence ID" value="OAT69430.1"/>
    <property type="molecule type" value="Genomic_DNA"/>
</dbReference>
<accession>A0A179VC13</accession>
<reference evidence="1 2" key="1">
    <citation type="submission" date="2016-01" db="EMBL/GenBank/DDBJ databases">
        <title>Mycobacterium immunogenum strain CD11_6 genome sequencing and assembly.</title>
        <authorList>
            <person name="Kaur G."/>
            <person name="Nair G.R."/>
            <person name="Mayilraj S."/>
        </authorList>
    </citation>
    <scope>NUCLEOTIDE SEQUENCE [LARGE SCALE GENOMIC DNA]</scope>
    <source>
        <strain evidence="1 2">CD11-6</strain>
    </source>
</reference>
<organism evidence="1 2">
    <name type="scientific">Mycobacteroides immunogenum</name>
    <dbReference type="NCBI Taxonomy" id="83262"/>
    <lineage>
        <taxon>Bacteria</taxon>
        <taxon>Bacillati</taxon>
        <taxon>Actinomycetota</taxon>
        <taxon>Actinomycetes</taxon>
        <taxon>Mycobacteriales</taxon>
        <taxon>Mycobacteriaceae</taxon>
        <taxon>Mycobacteroides</taxon>
    </lineage>
</organism>
<proteinExistence type="predicted"/>
<dbReference type="AlphaFoldDB" id="A0A179VC13"/>